<dbReference type="Proteomes" id="UP000034350">
    <property type="component" value="Unassembled WGS sequence"/>
</dbReference>
<dbReference type="VEuPathDB" id="MicrosporidiaDB:G9O61_00g017090"/>
<evidence type="ECO:0000313" key="2">
    <source>
        <dbReference type="Proteomes" id="UP000034350"/>
    </source>
</evidence>
<dbReference type="EMBL" id="JPQZ01000003">
    <property type="protein sequence ID" value="KKO76417.1"/>
    <property type="molecule type" value="Genomic_DNA"/>
</dbReference>
<proteinExistence type="predicted"/>
<dbReference type="AlphaFoldDB" id="A0A0F9YVI9"/>
<comment type="caution">
    <text evidence="1">The sequence shown here is derived from an EMBL/GenBank/DDBJ whole genome shotgun (WGS) entry which is preliminary data.</text>
</comment>
<organism evidence="1 2">
    <name type="scientific">Vairimorpha ceranae</name>
    <dbReference type="NCBI Taxonomy" id="40302"/>
    <lineage>
        <taxon>Eukaryota</taxon>
        <taxon>Fungi</taxon>
        <taxon>Fungi incertae sedis</taxon>
        <taxon>Microsporidia</taxon>
        <taxon>Nosematidae</taxon>
        <taxon>Vairimorpha</taxon>
    </lineage>
</organism>
<keyword evidence="2" id="KW-1185">Reference proteome</keyword>
<sequence length="195" mass="23112">MNLNVLIYLISISTTQDNNDILLKNLEKLYNFIRWEINMVKAEDYHSNGMSNVVRIAKVFISILIKPRKANSSIIKQKLEFLNKTACRFIKKSRCLNLDNIRKRNTFIEAIITHEDFNMFTVVNFLSDAIITISLLEKSLKKFLKIIEDSNYKFEYKDLYFRNNCHLDLLKLLFQQQFSIFLKRNTTISKSIKKI</sequence>
<name>A0A0F9YVI9_9MICR</name>
<dbReference type="VEuPathDB" id="MicrosporidiaDB:AAJ76_300047314"/>
<dbReference type="VEuPathDB" id="MicrosporidiaDB:NCER_101399"/>
<reference evidence="1 2" key="1">
    <citation type="journal article" date="2015" name="Environ. Microbiol.">
        <title>Genome analyses suggest the presence of polyploidy and recent human-driven expansions in eight global populations of the honeybee pathogen Nosema ceranae.</title>
        <authorList>
            <person name="Pelin A."/>
            <person name="Selman M."/>
            <person name="Aris-Brosou S."/>
            <person name="Farinelli L."/>
            <person name="Corradi N."/>
        </authorList>
    </citation>
    <scope>NUCLEOTIDE SEQUENCE [LARGE SCALE GENOMIC DNA]</scope>
    <source>
        <strain evidence="1 2">PA08 1199</strain>
    </source>
</reference>
<protein>
    <submittedName>
        <fullName evidence="1">Uncharacterized protein</fullName>
    </submittedName>
</protein>
<gene>
    <name evidence="1" type="ORF">AAJ76_300047314</name>
</gene>
<accession>A0A0F9YVI9</accession>
<dbReference type="RefSeq" id="XP_024332159.1">
    <property type="nucleotide sequence ID" value="XM_024475095.1"/>
</dbReference>
<dbReference type="GeneID" id="36320026"/>
<evidence type="ECO:0000313" key="1">
    <source>
        <dbReference type="EMBL" id="KKO76417.1"/>
    </source>
</evidence>